<feature type="compositionally biased region" description="Basic and acidic residues" evidence="1">
    <location>
        <begin position="457"/>
        <end position="469"/>
    </location>
</feature>
<dbReference type="EMBL" id="CM001202">
    <property type="protein sequence ID" value="EGP85956.1"/>
    <property type="molecule type" value="Genomic_DNA"/>
</dbReference>
<dbReference type="HOGENOM" id="CLU_582931_0_0_1"/>
<evidence type="ECO:0000256" key="1">
    <source>
        <dbReference type="SAM" id="MobiDB-lite"/>
    </source>
</evidence>
<dbReference type="Proteomes" id="UP000008062">
    <property type="component" value="Chromosome 7"/>
</dbReference>
<feature type="compositionally biased region" description="Polar residues" evidence="1">
    <location>
        <begin position="370"/>
        <end position="381"/>
    </location>
</feature>
<accession>F9XF41</accession>
<dbReference type="OMA" id="DRDAQTQ"/>
<name>F9XF41_ZYMTI</name>
<dbReference type="KEGG" id="ztr:MYCGRDRAFT_94769"/>
<feature type="compositionally biased region" description="Basic and acidic residues" evidence="1">
    <location>
        <begin position="269"/>
        <end position="283"/>
    </location>
</feature>
<keyword evidence="3" id="KW-1185">Reference proteome</keyword>
<proteinExistence type="predicted"/>
<feature type="compositionally biased region" description="Low complexity" evidence="1">
    <location>
        <begin position="442"/>
        <end position="455"/>
    </location>
</feature>
<feature type="region of interest" description="Disordered" evidence="1">
    <location>
        <begin position="198"/>
        <end position="316"/>
    </location>
</feature>
<feature type="compositionally biased region" description="Basic and acidic residues" evidence="1">
    <location>
        <begin position="238"/>
        <end position="247"/>
    </location>
</feature>
<dbReference type="OrthoDB" id="10579983at2759"/>
<organism evidence="2 3">
    <name type="scientific">Zymoseptoria tritici (strain CBS 115943 / IPO323)</name>
    <name type="common">Speckled leaf blotch fungus</name>
    <name type="synonym">Septoria tritici</name>
    <dbReference type="NCBI Taxonomy" id="336722"/>
    <lineage>
        <taxon>Eukaryota</taxon>
        <taxon>Fungi</taxon>
        <taxon>Dikarya</taxon>
        <taxon>Ascomycota</taxon>
        <taxon>Pezizomycotina</taxon>
        <taxon>Dothideomycetes</taxon>
        <taxon>Dothideomycetidae</taxon>
        <taxon>Mycosphaerellales</taxon>
        <taxon>Mycosphaerellaceae</taxon>
        <taxon>Zymoseptoria</taxon>
    </lineage>
</organism>
<evidence type="ECO:0000313" key="3">
    <source>
        <dbReference type="Proteomes" id="UP000008062"/>
    </source>
</evidence>
<feature type="compositionally biased region" description="Pro residues" evidence="1">
    <location>
        <begin position="414"/>
        <end position="423"/>
    </location>
</feature>
<dbReference type="RefSeq" id="XP_003850980.1">
    <property type="nucleotide sequence ID" value="XM_003850932.1"/>
</dbReference>
<sequence length="469" mass="52834">MNAFDSRQSLAYNDDFSTIVQRPASFLSSINTLSAFAPIDLYLSIYPYSTSYTPNTHRKTRIDPSNSAINSASFLPNKPSINSTMPGKHYPDPSKPQKKQPKRAPPTPAPPTRTNASAIDDQSTEEPSRVMRNDTTVTRPQHLTPRQDVRAQQAQGAAHEREEGSQLRRRYAGWRAAQEQGENVVAAGANEFEQLLNVQGAQDEGEVQEAEEMQVEQEQRERPPRRKNSGALTRQRRERAIARRAEAARQQQEEAEQWTAQQTANLPLTERDVLGREDDEGRPQRSGQRIRTRAERKEQRDRKTEKRRLEKLKRRAEEQVRFEARIAAEGETFLMDETAAVARQQAFASTRQPATPRYAGQLGRQHGEMNWSTFGPGNQRQPFRVDNFVRGGIPPASSGGRQLRRDQDFNRQYAPPPPPPPRGNGPSQYGEQAFAALRAQHADQANNAAAVASGRRSGGESLERRDQDK</sequence>
<gene>
    <name evidence="2" type="ORF">MYCGRDRAFT_94769</name>
</gene>
<dbReference type="AlphaFoldDB" id="F9XF41"/>
<feature type="compositionally biased region" description="Acidic residues" evidence="1">
    <location>
        <begin position="203"/>
        <end position="215"/>
    </location>
</feature>
<feature type="region of interest" description="Disordered" evidence="1">
    <location>
        <begin position="367"/>
        <end position="469"/>
    </location>
</feature>
<evidence type="ECO:0000313" key="2">
    <source>
        <dbReference type="EMBL" id="EGP85956.1"/>
    </source>
</evidence>
<feature type="compositionally biased region" description="Polar residues" evidence="1">
    <location>
        <begin position="63"/>
        <end position="85"/>
    </location>
</feature>
<feature type="region of interest" description="Disordered" evidence="1">
    <location>
        <begin position="56"/>
        <end position="167"/>
    </location>
</feature>
<reference evidence="2 3" key="1">
    <citation type="journal article" date="2011" name="PLoS Genet.">
        <title>Finished genome of the fungal wheat pathogen Mycosphaerella graminicola reveals dispensome structure, chromosome plasticity, and stealth pathogenesis.</title>
        <authorList>
            <person name="Goodwin S.B."/>
            <person name="Ben M'barek S."/>
            <person name="Dhillon B."/>
            <person name="Wittenberg A.H.J."/>
            <person name="Crane C.F."/>
            <person name="Hane J.K."/>
            <person name="Foster A.J."/>
            <person name="Van der Lee T.A.J."/>
            <person name="Grimwood J."/>
            <person name="Aerts A."/>
            <person name="Antoniw J."/>
            <person name="Bailey A."/>
            <person name="Bluhm B."/>
            <person name="Bowler J."/>
            <person name="Bristow J."/>
            <person name="van der Burgt A."/>
            <person name="Canto-Canche B."/>
            <person name="Churchill A.C.L."/>
            <person name="Conde-Ferraez L."/>
            <person name="Cools H.J."/>
            <person name="Coutinho P.M."/>
            <person name="Csukai M."/>
            <person name="Dehal P."/>
            <person name="De Wit P."/>
            <person name="Donzelli B."/>
            <person name="van de Geest H.C."/>
            <person name="van Ham R.C.H.J."/>
            <person name="Hammond-Kosack K.E."/>
            <person name="Henrissat B."/>
            <person name="Kilian A."/>
            <person name="Kobayashi A.K."/>
            <person name="Koopmann E."/>
            <person name="Kourmpetis Y."/>
            <person name="Kuzniar A."/>
            <person name="Lindquist E."/>
            <person name="Lombard V."/>
            <person name="Maliepaard C."/>
            <person name="Martins N."/>
            <person name="Mehrabi R."/>
            <person name="Nap J.P.H."/>
            <person name="Ponomarenko A."/>
            <person name="Rudd J.J."/>
            <person name="Salamov A."/>
            <person name="Schmutz J."/>
            <person name="Schouten H.J."/>
            <person name="Shapiro H."/>
            <person name="Stergiopoulos I."/>
            <person name="Torriani S.F.F."/>
            <person name="Tu H."/>
            <person name="de Vries R.P."/>
            <person name="Waalwijk C."/>
            <person name="Ware S.B."/>
            <person name="Wiebenga A."/>
            <person name="Zwiers L.-H."/>
            <person name="Oliver R.P."/>
            <person name="Grigoriev I.V."/>
            <person name="Kema G.H.J."/>
        </authorList>
    </citation>
    <scope>NUCLEOTIDE SEQUENCE [LARGE SCALE GENOMIC DNA]</scope>
    <source>
        <strain evidence="3">CBS 115943 / IPO323</strain>
    </source>
</reference>
<dbReference type="InParanoid" id="F9XF41"/>
<feature type="compositionally biased region" description="Basic and acidic residues" evidence="1">
    <location>
        <begin position="292"/>
        <end position="308"/>
    </location>
</feature>
<protein>
    <submittedName>
        <fullName evidence="2">Uncharacterized protein</fullName>
    </submittedName>
</protein>
<dbReference type="GeneID" id="13397720"/>
<dbReference type="VEuPathDB" id="FungiDB:ZTRI_7.738"/>